<evidence type="ECO:0000313" key="2">
    <source>
        <dbReference type="EMBL" id="MDN2479936.1"/>
    </source>
</evidence>
<feature type="domain" description="AsmA" evidence="1">
    <location>
        <begin position="70"/>
        <end position="575"/>
    </location>
</feature>
<dbReference type="EMBL" id="JAUEOZ010000001">
    <property type="protein sequence ID" value="MDN2479936.1"/>
    <property type="molecule type" value="Genomic_DNA"/>
</dbReference>
<dbReference type="InterPro" id="IPR007844">
    <property type="entry name" value="AsmA"/>
</dbReference>
<keyword evidence="3" id="KW-1185">Reference proteome</keyword>
<accession>A0ABT7XVY1</accession>
<sequence length="641" mass="73609">MKKWLVIIVITLLLLFGASIALLWWLPIEHKTRLVNAFLEPYALSVESVDYTPPYKLQVEGLSSEDNDLYLPSATVWLNPSIIHDNQIIIDSVLIEGVQLNDQQRLRSLPVFNATFLEHIKFHQLALKHVDMDFSGWILRDASIQIASPRWQTPEQRLPYGDIQFQADQVYIEGEALNDALMNIVHQPDKTTVYGASFEWNNAKFSGQAELIDDYWSLINVTIHQLDIALEQQQIDELHFELLDNFKVNHINSLDLISSQISTEIWQTENLNLSIEEIHLDQSIWQQEQGYFSFDADSISFKDFVFVAPKAKVVLTPNQFSIEQWDSDLWQGRLQVSGLWTPASLKLKKLHMSGVKLLDDTLEQSELIKEELSTFSHIAIDDLAISRSQIVQIETEPFWQASGINAKGEQLIVKQADQWGMWQGDLELSINSASYDDIITTQGIIETHVDKDEWRLNRLFIPLEQGYIDAKGFRKFSGNSLPWQLDFTIDGLPIDTFQQFDWLPFEINGLLDMQGDLKGLSKTNEILRYSMDGHLDIGFRDATLIHHAEQGDDTQTKVQPFEMSRLYSTFHRGVIKFKAKELVGTHFDGEFSGEYDWVEPKGEPLWIKFNGDCESWWLDVLSGETRDFSGCDESNSATRSN</sequence>
<name>A0ABT7XVY1_9VIBR</name>
<dbReference type="Pfam" id="PF05170">
    <property type="entry name" value="AsmA"/>
    <property type="match status" value="1"/>
</dbReference>
<organism evidence="2 3">
    <name type="scientific">Vibrio agarivorans</name>
    <dbReference type="NCBI Taxonomy" id="153622"/>
    <lineage>
        <taxon>Bacteria</taxon>
        <taxon>Pseudomonadati</taxon>
        <taxon>Pseudomonadota</taxon>
        <taxon>Gammaproteobacteria</taxon>
        <taxon>Vibrionales</taxon>
        <taxon>Vibrionaceae</taxon>
        <taxon>Vibrio</taxon>
    </lineage>
</organism>
<proteinExistence type="predicted"/>
<dbReference type="Proteomes" id="UP001169719">
    <property type="component" value="Unassembled WGS sequence"/>
</dbReference>
<comment type="caution">
    <text evidence="2">The sequence shown here is derived from an EMBL/GenBank/DDBJ whole genome shotgun (WGS) entry which is preliminary data.</text>
</comment>
<evidence type="ECO:0000313" key="3">
    <source>
        <dbReference type="Proteomes" id="UP001169719"/>
    </source>
</evidence>
<gene>
    <name evidence="2" type="ORF">QWJ08_00655</name>
</gene>
<protein>
    <submittedName>
        <fullName evidence="2">AsmA family protein</fullName>
    </submittedName>
</protein>
<reference evidence="2" key="1">
    <citation type="submission" date="2024-05" db="EMBL/GenBank/DDBJ databases">
        <title>Genome Sequences of Four Agar- Degrading Marine Bacteria.</title>
        <authorList>
            <person name="Phillips E.K."/>
            <person name="Shaffer J.C."/>
            <person name="Henson M.W."/>
            <person name="Temperton B."/>
            <person name="Thrash C.J."/>
            <person name="Martin M.O."/>
        </authorList>
    </citation>
    <scope>NUCLEOTIDE SEQUENCE</scope>
    <source>
        <strain evidence="2">EKP203</strain>
    </source>
</reference>
<dbReference type="RefSeq" id="WP_289960263.1">
    <property type="nucleotide sequence ID" value="NZ_JAUEOZ010000001.1"/>
</dbReference>
<evidence type="ECO:0000259" key="1">
    <source>
        <dbReference type="Pfam" id="PF05170"/>
    </source>
</evidence>